<evidence type="ECO:0000256" key="1">
    <source>
        <dbReference type="SAM" id="MobiDB-lite"/>
    </source>
</evidence>
<feature type="domain" description="DUF58" evidence="3">
    <location>
        <begin position="236"/>
        <end position="376"/>
    </location>
</feature>
<keyword evidence="2" id="KW-0472">Membrane</keyword>
<dbReference type="PANTHER" id="PTHR34351">
    <property type="entry name" value="SLR1927 PROTEIN-RELATED"/>
    <property type="match status" value="1"/>
</dbReference>
<dbReference type="STRING" id="1387353.BSF38_00871"/>
<dbReference type="KEGG" id="pbor:BSF38_00871"/>
<gene>
    <name evidence="4" type="ORF">BSF38_00871</name>
</gene>
<feature type="region of interest" description="Disordered" evidence="1">
    <location>
        <begin position="434"/>
        <end position="478"/>
    </location>
</feature>
<keyword evidence="2" id="KW-1133">Transmembrane helix</keyword>
<evidence type="ECO:0000313" key="5">
    <source>
        <dbReference type="Proteomes" id="UP000186309"/>
    </source>
</evidence>
<evidence type="ECO:0000256" key="2">
    <source>
        <dbReference type="SAM" id="Phobius"/>
    </source>
</evidence>
<feature type="transmembrane region" description="Helical" evidence="2">
    <location>
        <begin position="64"/>
        <end position="83"/>
    </location>
</feature>
<keyword evidence="5" id="KW-1185">Reference proteome</keyword>
<feature type="compositionally biased region" description="Basic and acidic residues" evidence="1">
    <location>
        <begin position="436"/>
        <end position="453"/>
    </location>
</feature>
<dbReference type="RefSeq" id="WP_083712687.1">
    <property type="nucleotide sequence ID" value="NZ_CP019082.1"/>
</dbReference>
<reference evidence="5" key="1">
    <citation type="submission" date="2016-12" db="EMBL/GenBank/DDBJ databases">
        <title>Comparative genomics of four Isosphaeraceae planctomycetes: a common pool of plasmids and glycoside hydrolase genes.</title>
        <authorList>
            <person name="Ivanova A."/>
        </authorList>
    </citation>
    <scope>NUCLEOTIDE SEQUENCE [LARGE SCALE GENOMIC DNA]</scope>
    <source>
        <strain evidence="5">PX4</strain>
    </source>
</reference>
<dbReference type="PANTHER" id="PTHR34351:SF1">
    <property type="entry name" value="SLR1927 PROTEIN"/>
    <property type="match status" value="1"/>
</dbReference>
<proteinExistence type="predicted"/>
<dbReference type="Pfam" id="PF01882">
    <property type="entry name" value="DUF58"/>
    <property type="match status" value="1"/>
</dbReference>
<dbReference type="Proteomes" id="UP000186309">
    <property type="component" value="Chromosome"/>
</dbReference>
<name>A0A1U7CKL6_9BACT</name>
<evidence type="ECO:0000259" key="3">
    <source>
        <dbReference type="Pfam" id="PF01882"/>
    </source>
</evidence>
<dbReference type="AlphaFoldDB" id="A0A1U7CKL6"/>
<accession>A0A1U7CKL6</accession>
<organism evidence="4 5">
    <name type="scientific">Paludisphaera borealis</name>
    <dbReference type="NCBI Taxonomy" id="1387353"/>
    <lineage>
        <taxon>Bacteria</taxon>
        <taxon>Pseudomonadati</taxon>
        <taxon>Planctomycetota</taxon>
        <taxon>Planctomycetia</taxon>
        <taxon>Isosphaerales</taxon>
        <taxon>Isosphaeraceae</taxon>
        <taxon>Paludisphaera</taxon>
    </lineage>
</organism>
<keyword evidence="2" id="KW-0812">Transmembrane</keyword>
<protein>
    <recommendedName>
        <fullName evidence="3">DUF58 domain-containing protein</fullName>
    </recommendedName>
</protein>
<evidence type="ECO:0000313" key="4">
    <source>
        <dbReference type="EMBL" id="APW59448.1"/>
    </source>
</evidence>
<feature type="transmembrane region" description="Helical" evidence="2">
    <location>
        <begin position="41"/>
        <end position="58"/>
    </location>
</feature>
<sequence>MSVDDKHRGPSSNSRARRIARGLVSALVPTERTILTWEGRFYGLAMAILLTAGVIQQINLILLVATFAAGPLVASLFSSRAMLKRLSVQRRSPGYVFSGDTLVIDYALENGRRRMAALALFIEDALVSVDRSVTGAALSPSVFFARVAARDRVRLRWQGPSPKRGKYRFRDLDLATRAPFGIVERRVTIPLPEQLVVYPKIGQLTRRWFQLQRQTSENRLGQRHDRSAQQEEYHGLRDYRAGDSSRWIHWRTSARRGELMVKEFEQQNEQDLAILIDPWLPRTKVSPLQREAVEQAISFAATICLETCRRQGRRLVLGWTGATPGVIQGQASVKLVHELLEQLAVLRYTNEGGLAELFDALPQATLRDALLIVVSTRPHNLVEEAERSTHLTAASARSLLGRAVTLNAAQGELNDLVQYAESNSRNLLEQRLSSAEAERLTSQEERRRGKYSGDGEVVVETLSGDGPPSPQNDRSNRL</sequence>
<dbReference type="OrthoDB" id="9812729at2"/>
<dbReference type="InterPro" id="IPR002881">
    <property type="entry name" value="DUF58"/>
</dbReference>
<dbReference type="EMBL" id="CP019082">
    <property type="protein sequence ID" value="APW59448.1"/>
    <property type="molecule type" value="Genomic_DNA"/>
</dbReference>